<reference evidence="2 3" key="1">
    <citation type="journal article" date="2021" name="Environ. Microbiol.">
        <title>Genetic insights into the dark matter of the mammalian gut microbiota through targeted genome reconstruction.</title>
        <authorList>
            <person name="Lugli G.A."/>
            <person name="Alessandri G."/>
            <person name="Milani C."/>
            <person name="Viappiani A."/>
            <person name="Fontana F."/>
            <person name="Tarracchini C."/>
            <person name="Mancabelli L."/>
            <person name="Argentini C."/>
            <person name="Ruiz L."/>
            <person name="Margolles A."/>
            <person name="van Sinderen D."/>
            <person name="Turroni F."/>
            <person name="Ventura M."/>
        </authorList>
    </citation>
    <scope>NUCLEOTIDE SEQUENCE [LARGE SCALE GENOMIC DNA]</scope>
    <source>
        <strain evidence="2 3">MA1</strain>
    </source>
</reference>
<keyword evidence="1" id="KW-1133">Transmembrane helix</keyword>
<gene>
    <name evidence="2" type="ORF">JS533_001490</name>
</gene>
<sequence>MRNLDEEPRSGSMLRYMTVMFIAVSAKIDVITADLICVGLTAYVVWKDHTENRK</sequence>
<keyword evidence="1" id="KW-0812">Transmembrane</keyword>
<evidence type="ECO:0008006" key="4">
    <source>
        <dbReference type="Google" id="ProtNLM"/>
    </source>
</evidence>
<evidence type="ECO:0000313" key="2">
    <source>
        <dbReference type="EMBL" id="MCH9274962.1"/>
    </source>
</evidence>
<keyword evidence="1" id="KW-0472">Membrane</keyword>
<proteinExistence type="predicted"/>
<protein>
    <recommendedName>
        <fullName evidence="4">Holin</fullName>
    </recommendedName>
</protein>
<reference evidence="2 3" key="2">
    <citation type="journal article" date="2021" name="Syst. Appl. Microbiol.">
        <title>Phylogenetic classification of ten novel species belonging to the genus Bifidobacterium comprising B. phasiani sp. nov., B. pongonis sp. nov., B. saguinibicoloris sp. nov., B. colobi sp. nov., B. simiiventris sp. nov., B. santillanense sp. nov., B. miconis sp. nov., B. amazonense sp. nov., B. pluvialisilvae sp. nov., and B. miconisargentati sp. nov.</title>
        <authorList>
            <person name="Lugli G.A."/>
            <person name="Calvete-Torre I."/>
            <person name="Alessandri G."/>
            <person name="Milani C."/>
            <person name="Turroni F."/>
            <person name="Laiolo P."/>
            <person name="Ossiprandi M.C."/>
            <person name="Margolles A."/>
            <person name="Ruiz L."/>
            <person name="Ventura M."/>
        </authorList>
    </citation>
    <scope>NUCLEOTIDE SEQUENCE [LARGE SCALE GENOMIC DNA]</scope>
    <source>
        <strain evidence="2 3">MA1</strain>
    </source>
</reference>
<dbReference type="EMBL" id="JAFEJT020000003">
    <property type="protein sequence ID" value="MCH9274962.1"/>
    <property type="molecule type" value="Genomic_DNA"/>
</dbReference>
<feature type="transmembrane region" description="Helical" evidence="1">
    <location>
        <begin position="20"/>
        <end position="46"/>
    </location>
</feature>
<dbReference type="Proteomes" id="UP000710815">
    <property type="component" value="Unassembled WGS sequence"/>
</dbReference>
<evidence type="ECO:0000256" key="1">
    <source>
        <dbReference type="SAM" id="Phobius"/>
    </source>
</evidence>
<name>A0ABS9VS96_9BIFI</name>
<organism evidence="2 3">
    <name type="scientific">Bifidobacterium amazonense</name>
    <dbReference type="NCBI Taxonomy" id="2809027"/>
    <lineage>
        <taxon>Bacteria</taxon>
        <taxon>Bacillati</taxon>
        <taxon>Actinomycetota</taxon>
        <taxon>Actinomycetes</taxon>
        <taxon>Bifidobacteriales</taxon>
        <taxon>Bifidobacteriaceae</taxon>
        <taxon>Bifidobacterium</taxon>
    </lineage>
</organism>
<dbReference type="RefSeq" id="WP_241512791.1">
    <property type="nucleotide sequence ID" value="NZ_JAFEJT020000003.1"/>
</dbReference>
<evidence type="ECO:0000313" key="3">
    <source>
        <dbReference type="Proteomes" id="UP000710815"/>
    </source>
</evidence>
<keyword evidence="3" id="KW-1185">Reference proteome</keyword>
<accession>A0ABS9VS96</accession>
<comment type="caution">
    <text evidence="2">The sequence shown here is derived from an EMBL/GenBank/DDBJ whole genome shotgun (WGS) entry which is preliminary data.</text>
</comment>